<dbReference type="InterPro" id="IPR014718">
    <property type="entry name" value="GH-type_carb-bd"/>
</dbReference>
<dbReference type="GO" id="GO:0016787">
    <property type="term" value="F:hydrolase activity"/>
    <property type="evidence" value="ECO:0007669"/>
    <property type="project" value="UniProtKB-KW"/>
</dbReference>
<dbReference type="InterPro" id="IPR041371">
    <property type="entry name" value="GH92_N"/>
</dbReference>
<gene>
    <name evidence="4" type="ORF">GCM10023220_44500</name>
</gene>
<dbReference type="PANTHER" id="PTHR12143:SF39">
    <property type="entry name" value="SECRETED PROTEIN"/>
    <property type="match status" value="1"/>
</dbReference>
<protein>
    <submittedName>
        <fullName evidence="4">GH92 family glycosyl hydrolase</fullName>
    </submittedName>
</protein>
<dbReference type="InterPro" id="IPR050883">
    <property type="entry name" value="PNGase"/>
</dbReference>
<keyword evidence="5" id="KW-1185">Reference proteome</keyword>
<evidence type="ECO:0000259" key="3">
    <source>
        <dbReference type="Pfam" id="PF17678"/>
    </source>
</evidence>
<dbReference type="Pfam" id="PF07971">
    <property type="entry name" value="Glyco_hydro_92"/>
    <property type="match status" value="1"/>
</dbReference>
<sequence length="779" mass="84955">MRWTPRLRGTATAAAAAALLAGALAVPSAQAAAHDGPLTDLVNPFIGTENEGNTYPGAAVPFGMVQFSPDTGHNVGYDHSDDHIRGFSLVHLSGVGCGLGGDLPVLPTTGDVTETDYAKYAAGFSHDDESASPGYYRAGLDSGIGAELTATARTGVQRYTFPATDKANVLLNAGQSLHKNLHTEVEILDRRTVRTAITGSGFCQDTEPYTLYTVTRFDRPFASSGTWNGDTVTAGSDRSTADGGRNGAYLRFDTTEDRTVEATTALSYVDAPGAARNLRAEGGRSFDSVRHRAQRTWENRLDDIRVQGGDDTLRRTFYSSLYRSFLAPNIGSDADGRYTGWDQKVHRAKGFTYYQNWSLWDTYRTQSQLLSLLAPREARDMAISVIRVDEESGWLPKWGYGTVETNIMTGDPVTPFLTNAYQQGLLKGYEERAYRALRKNADGVPSADSPAVGREANREYLTDGFAPYVKGRPHAKPGDSDYDHGASATLEYALSDAMLARMADDLGHERDAERYADRAQSYRHVFDPATGFFRARDASGAFTGPADPARSEGFHEGTSWQYQWLVPQDLPGMIDLIGGTDAANTRLDSFFAYDQLLEDPAGTAREVWVNGPYDYYNADKYNPQNEPDLIAPYTYLSTGQPWKTTDVVHAALTLFTDTPTGMTGNDDLGTMSAWNVLSSIGVFPVQPGYDTWGLSTPVFDRVDLTLDRRYHPRGALTVTAAGTSDTDRYIQSARTDGKAYPRTYLTTDALRSVRTLAFTVGPRPSGWGTSAQAAPPALR</sequence>
<accession>A0ABP9CHL8</accession>
<keyword evidence="4" id="KW-0378">Hydrolase</keyword>
<dbReference type="InterPro" id="IPR008928">
    <property type="entry name" value="6-hairpin_glycosidase_sf"/>
</dbReference>
<dbReference type="Gene3D" id="1.20.1610.10">
    <property type="entry name" value="alpha-1,2-mannosidases domains"/>
    <property type="match status" value="1"/>
</dbReference>
<evidence type="ECO:0000259" key="2">
    <source>
        <dbReference type="Pfam" id="PF07971"/>
    </source>
</evidence>
<dbReference type="InterPro" id="IPR012939">
    <property type="entry name" value="Glyco_hydro_92"/>
</dbReference>
<dbReference type="EMBL" id="BAABIG010000046">
    <property type="protein sequence ID" value="GAA4809003.1"/>
    <property type="molecule type" value="Genomic_DNA"/>
</dbReference>
<dbReference type="Pfam" id="PF17678">
    <property type="entry name" value="Glyco_hydro_92N"/>
    <property type="match status" value="1"/>
</dbReference>
<evidence type="ECO:0000313" key="5">
    <source>
        <dbReference type="Proteomes" id="UP001501265"/>
    </source>
</evidence>
<dbReference type="Proteomes" id="UP001501265">
    <property type="component" value="Unassembled WGS sequence"/>
</dbReference>
<evidence type="ECO:0000256" key="1">
    <source>
        <dbReference type="SAM" id="SignalP"/>
    </source>
</evidence>
<dbReference type="PANTHER" id="PTHR12143">
    <property type="entry name" value="PEPTIDE N-GLYCANASE PNGASE -RELATED"/>
    <property type="match status" value="1"/>
</dbReference>
<comment type="caution">
    <text evidence="4">The sequence shown here is derived from an EMBL/GenBank/DDBJ whole genome shotgun (WGS) entry which is preliminary data.</text>
</comment>
<dbReference type="Gene3D" id="2.70.98.10">
    <property type="match status" value="1"/>
</dbReference>
<dbReference type="SUPFAM" id="SSF48208">
    <property type="entry name" value="Six-hairpin glycosidases"/>
    <property type="match status" value="1"/>
</dbReference>
<dbReference type="Gene3D" id="1.20.1050.60">
    <property type="entry name" value="alpha-1,2-mannosidase"/>
    <property type="match status" value="1"/>
</dbReference>
<evidence type="ECO:0000313" key="4">
    <source>
        <dbReference type="EMBL" id="GAA4809003.1"/>
    </source>
</evidence>
<proteinExistence type="predicted"/>
<feature type="domain" description="Glycosyl hydrolase family 92 N-terminal" evidence="3">
    <location>
        <begin position="41"/>
        <end position="267"/>
    </location>
</feature>
<dbReference type="RefSeq" id="WP_345621757.1">
    <property type="nucleotide sequence ID" value="NZ_BAABIG010000046.1"/>
</dbReference>
<feature type="chain" id="PRO_5046651537" evidence="1">
    <location>
        <begin position="32"/>
        <end position="779"/>
    </location>
</feature>
<keyword evidence="1" id="KW-0732">Signal</keyword>
<reference evidence="5" key="1">
    <citation type="journal article" date="2019" name="Int. J. Syst. Evol. Microbiol.">
        <title>The Global Catalogue of Microorganisms (GCM) 10K type strain sequencing project: providing services to taxonomists for standard genome sequencing and annotation.</title>
        <authorList>
            <consortium name="The Broad Institute Genomics Platform"/>
            <consortium name="The Broad Institute Genome Sequencing Center for Infectious Disease"/>
            <person name="Wu L."/>
            <person name="Ma J."/>
        </authorList>
    </citation>
    <scope>NUCLEOTIDE SEQUENCE [LARGE SCALE GENOMIC DNA]</scope>
    <source>
        <strain evidence="5">JCM 18081</strain>
    </source>
</reference>
<dbReference type="NCBIfam" id="TIGR01180">
    <property type="entry name" value="aman2_put"/>
    <property type="match status" value="1"/>
</dbReference>
<dbReference type="Gene3D" id="3.30.2080.10">
    <property type="entry name" value="GH92 mannosidase domain"/>
    <property type="match status" value="1"/>
</dbReference>
<organism evidence="4 5">
    <name type="scientific">Streptomyces ziwulingensis</name>
    <dbReference type="NCBI Taxonomy" id="1045501"/>
    <lineage>
        <taxon>Bacteria</taxon>
        <taxon>Bacillati</taxon>
        <taxon>Actinomycetota</taxon>
        <taxon>Actinomycetes</taxon>
        <taxon>Kitasatosporales</taxon>
        <taxon>Streptomycetaceae</taxon>
        <taxon>Streptomyces</taxon>
    </lineage>
</organism>
<dbReference type="InterPro" id="IPR005887">
    <property type="entry name" value="GH92_a_mannosidase_put"/>
</dbReference>
<name>A0ABP9CHL8_9ACTN</name>
<feature type="signal peptide" evidence="1">
    <location>
        <begin position="1"/>
        <end position="31"/>
    </location>
</feature>
<feature type="domain" description="Glycosyl hydrolase family 92" evidence="2">
    <location>
        <begin position="274"/>
        <end position="761"/>
    </location>
</feature>